<comment type="caution">
    <text evidence="1">The sequence shown here is derived from an EMBL/GenBank/DDBJ whole genome shotgun (WGS) entry which is preliminary data.</text>
</comment>
<evidence type="ECO:0000313" key="1">
    <source>
        <dbReference type="EMBL" id="RKH60089.1"/>
    </source>
</evidence>
<dbReference type="RefSeq" id="WP_121771639.1">
    <property type="nucleotide sequence ID" value="NZ_RAWM01000155.1"/>
</dbReference>
<keyword evidence="2" id="KW-1185">Reference proteome</keyword>
<protein>
    <submittedName>
        <fullName evidence="1">Uncharacterized protein</fullName>
    </submittedName>
</protein>
<gene>
    <name evidence="1" type="ORF">D7X96_34255</name>
</gene>
<dbReference type="Proteomes" id="UP000282656">
    <property type="component" value="Unassembled WGS sequence"/>
</dbReference>
<dbReference type="OrthoDB" id="5524477at2"/>
<reference evidence="2" key="1">
    <citation type="submission" date="2018-09" db="EMBL/GenBank/DDBJ databases">
        <authorList>
            <person name="Livingstone P.G."/>
            <person name="Whitworth D.E."/>
        </authorList>
    </citation>
    <scope>NUCLEOTIDE SEQUENCE [LARGE SCALE GENOMIC DNA]</scope>
    <source>
        <strain evidence="2">AB047A</strain>
    </source>
</reference>
<sequence length="456" mass="47183">MLGSALLASVIVAQAPASPASRAAETLGLGPVLDSVVHQGVTYAALARGGIAVLKVDGATPQLVRRIEEGRRFVRLVVVGQSLLAVEQREEAHAFSLATPEQPQPDSLASALGSARDLTVVTQAPPVPQAPPPTAVPSSTRVTVTAVDNGDVTLSGGARAGLGEGTRVRVRTQDSREVVLKVIESREDSAIARLGRGENVRVGDTAVVTDAPATARLFFPEPQVPRLRYGFHARPFLALDAKTASGHSARAGGLLLDAFIAWRPGDLPLVLSAQLEPVGFGLGTGLRHTPGSAYAAAAYSTAFLEIGLGVGAQFGQKECVTLFDYDPITYEPINARDVCDSKSGPTFQQVLRLGALDGFHLAWSSAILSRDNQFRFGSGRGEVQVPLTPSLSLFGAGGGSASGWNFGELGVRSFVKGTGGSGTTVLSASLGIVSLSDGTGETLTGPAIAIGIERRP</sequence>
<organism evidence="1 2">
    <name type="scientific">Corallococcus interemptor</name>
    <dbReference type="NCBI Taxonomy" id="2316720"/>
    <lineage>
        <taxon>Bacteria</taxon>
        <taxon>Pseudomonadati</taxon>
        <taxon>Myxococcota</taxon>
        <taxon>Myxococcia</taxon>
        <taxon>Myxococcales</taxon>
        <taxon>Cystobacterineae</taxon>
        <taxon>Myxococcaceae</taxon>
        <taxon>Corallococcus</taxon>
    </lineage>
</organism>
<proteinExistence type="predicted"/>
<name>A0A3A8PUV8_9BACT</name>
<evidence type="ECO:0000313" key="2">
    <source>
        <dbReference type="Proteomes" id="UP000282656"/>
    </source>
</evidence>
<accession>A0A3A8PUV8</accession>
<dbReference type="EMBL" id="RAWM01000155">
    <property type="protein sequence ID" value="RKH60089.1"/>
    <property type="molecule type" value="Genomic_DNA"/>
</dbReference>
<dbReference type="AlphaFoldDB" id="A0A3A8PUV8"/>